<name>A0A7U3S177_PHYSO</name>
<sequence length="104" mass="10728">MRTRRWCAAAILAIATLDCSSATPQAAAAALSSTTQDSEAGHVQAAGNESSTTVKPGRNGYGTVTYGSASIDSGKDAEATANRLALEEAQRQHPNLRLRLGIGI</sequence>
<feature type="signal peptide" evidence="2">
    <location>
        <begin position="1"/>
        <end position="22"/>
    </location>
</feature>
<evidence type="ECO:0000256" key="2">
    <source>
        <dbReference type="SAM" id="SignalP"/>
    </source>
</evidence>
<protein>
    <submittedName>
        <fullName evidence="3">SEP1</fullName>
    </submittedName>
</protein>
<accession>A0A7U3S177</accession>
<keyword evidence="2" id="KW-0732">Signal</keyword>
<evidence type="ECO:0000256" key="1">
    <source>
        <dbReference type="SAM" id="MobiDB-lite"/>
    </source>
</evidence>
<feature type="chain" id="PRO_5031546227" evidence="2">
    <location>
        <begin position="23"/>
        <end position="104"/>
    </location>
</feature>
<dbReference type="EMBL" id="MT563404">
    <property type="protein sequence ID" value="QOW95969.1"/>
    <property type="molecule type" value="mRNA"/>
</dbReference>
<feature type="region of interest" description="Disordered" evidence="1">
    <location>
        <begin position="33"/>
        <end position="59"/>
    </location>
</feature>
<organism evidence="3">
    <name type="scientific">Phytophthora sojae</name>
    <name type="common">Soybean stem and root rot agent</name>
    <name type="synonym">Phytophthora megasperma f. sp. glycines</name>
    <dbReference type="NCBI Taxonomy" id="67593"/>
    <lineage>
        <taxon>Eukaryota</taxon>
        <taxon>Sar</taxon>
        <taxon>Stramenopiles</taxon>
        <taxon>Oomycota</taxon>
        <taxon>Peronosporomycetes</taxon>
        <taxon>Peronosporales</taxon>
        <taxon>Peronosporaceae</taxon>
        <taxon>Phytophthora</taxon>
    </lineage>
</organism>
<reference evidence="3" key="1">
    <citation type="journal article" date="2020" name="Mol. Plant Microbe Interact.">
        <title>sORF-encoded polypeptide SEP1 is a novel virulence factor of Phytophthora pathogens.</title>
        <authorList>
            <person name="Wang N."/>
            <person name="Yin Z."/>
            <person name="Duan W."/>
            <person name="Zhang X."/>
            <person name="Pi L."/>
            <person name="Zhang Y."/>
            <person name="Dou D."/>
        </authorList>
    </citation>
    <scope>NUCLEOTIDE SEQUENCE</scope>
</reference>
<evidence type="ECO:0000313" key="3">
    <source>
        <dbReference type="EMBL" id="QOW95969.1"/>
    </source>
</evidence>
<proteinExistence type="evidence at transcript level"/>
<dbReference type="AlphaFoldDB" id="A0A7U3S177"/>